<dbReference type="Pfam" id="PF00072">
    <property type="entry name" value="Response_reg"/>
    <property type="match status" value="1"/>
</dbReference>
<evidence type="ECO:0000313" key="11">
    <source>
        <dbReference type="EMBL" id="TBL75690.1"/>
    </source>
</evidence>
<dbReference type="RefSeq" id="WP_131015601.1">
    <property type="nucleotide sequence ID" value="NZ_SIRE01000016.1"/>
</dbReference>
<dbReference type="SUPFAM" id="SSF46689">
    <property type="entry name" value="Homeodomain-like"/>
    <property type="match status" value="2"/>
</dbReference>
<dbReference type="AlphaFoldDB" id="A0A4Q9DPH6"/>
<evidence type="ECO:0000256" key="5">
    <source>
        <dbReference type="ARBA" id="ARBA00023015"/>
    </source>
</evidence>
<dbReference type="GO" id="GO:0005737">
    <property type="term" value="C:cytoplasm"/>
    <property type="evidence" value="ECO:0007669"/>
    <property type="project" value="UniProtKB-SubCell"/>
</dbReference>
<dbReference type="Gene3D" id="1.10.10.60">
    <property type="entry name" value="Homeodomain-like"/>
    <property type="match status" value="2"/>
</dbReference>
<dbReference type="CDD" id="cd17536">
    <property type="entry name" value="REC_YesN-like"/>
    <property type="match status" value="1"/>
</dbReference>
<dbReference type="Pfam" id="PF12833">
    <property type="entry name" value="HTH_18"/>
    <property type="match status" value="1"/>
</dbReference>
<dbReference type="InterPro" id="IPR051552">
    <property type="entry name" value="HptR"/>
</dbReference>
<feature type="modified residue" description="4-aspartylphosphate" evidence="8">
    <location>
        <position position="55"/>
    </location>
</feature>
<dbReference type="InterPro" id="IPR011006">
    <property type="entry name" value="CheY-like_superfamily"/>
</dbReference>
<dbReference type="PROSITE" id="PS01124">
    <property type="entry name" value="HTH_ARAC_FAMILY_2"/>
    <property type="match status" value="1"/>
</dbReference>
<evidence type="ECO:0000259" key="10">
    <source>
        <dbReference type="PROSITE" id="PS50110"/>
    </source>
</evidence>
<evidence type="ECO:0000313" key="12">
    <source>
        <dbReference type="Proteomes" id="UP000293142"/>
    </source>
</evidence>
<evidence type="ECO:0000256" key="2">
    <source>
        <dbReference type="ARBA" id="ARBA00022490"/>
    </source>
</evidence>
<dbReference type="PRINTS" id="PR00032">
    <property type="entry name" value="HTHARAC"/>
</dbReference>
<dbReference type="GO" id="GO:0003700">
    <property type="term" value="F:DNA-binding transcription factor activity"/>
    <property type="evidence" value="ECO:0007669"/>
    <property type="project" value="InterPro"/>
</dbReference>
<sequence length="247" mass="27943">MYKLLVIDDEHDTRDTLCNCFPWESVGFTIVGQLGNGAEALHYMEQNPVDVMLCDIKMPEMSGIELTKQLSERKIAVRTVLLSAYREFEYARQAMQYGVKHYMVKPAKYNDIVQVFSELKSELDEAAGVQPGLPADADTHVMPEDPIVAAITAFVDHNYPTATLQQVSELVNMNASYVSAFFKKKTGINFSDYVQKVKMEKAAELLRGSHHKAYEVSELVGYVNAKNFIRSFKQYFGVTPGQYKNDK</sequence>
<dbReference type="InterPro" id="IPR020449">
    <property type="entry name" value="Tscrpt_reg_AraC-type_HTH"/>
</dbReference>
<keyword evidence="6" id="KW-0238">DNA-binding</keyword>
<comment type="caution">
    <text evidence="11">The sequence shown here is derived from an EMBL/GenBank/DDBJ whole genome shotgun (WGS) entry which is preliminary data.</text>
</comment>
<organism evidence="11 12">
    <name type="scientific">Paenibacillus thalictri</name>
    <dbReference type="NCBI Taxonomy" id="2527873"/>
    <lineage>
        <taxon>Bacteria</taxon>
        <taxon>Bacillati</taxon>
        <taxon>Bacillota</taxon>
        <taxon>Bacilli</taxon>
        <taxon>Bacillales</taxon>
        <taxon>Paenibacillaceae</taxon>
        <taxon>Paenibacillus</taxon>
    </lineage>
</organism>
<evidence type="ECO:0000256" key="3">
    <source>
        <dbReference type="ARBA" id="ARBA00022553"/>
    </source>
</evidence>
<keyword evidence="3 8" id="KW-0597">Phosphoprotein</keyword>
<evidence type="ECO:0000256" key="4">
    <source>
        <dbReference type="ARBA" id="ARBA00023012"/>
    </source>
</evidence>
<gene>
    <name evidence="11" type="ORF">EYB31_22110</name>
</gene>
<evidence type="ECO:0000256" key="8">
    <source>
        <dbReference type="PROSITE-ProRule" id="PRU00169"/>
    </source>
</evidence>
<feature type="domain" description="HTH araC/xylS-type" evidence="9">
    <location>
        <begin position="145"/>
        <end position="246"/>
    </location>
</feature>
<dbReference type="PANTHER" id="PTHR42713:SF3">
    <property type="entry name" value="TRANSCRIPTIONAL REGULATORY PROTEIN HPTR"/>
    <property type="match status" value="1"/>
</dbReference>
<accession>A0A4Q9DPH6</accession>
<comment type="subcellular location">
    <subcellularLocation>
        <location evidence="1">Cytoplasm</location>
    </subcellularLocation>
</comment>
<protein>
    <submittedName>
        <fullName evidence="11">Response regulator</fullName>
    </submittedName>
</protein>
<dbReference type="SMART" id="SM00448">
    <property type="entry name" value="REC"/>
    <property type="match status" value="1"/>
</dbReference>
<keyword evidence="12" id="KW-1185">Reference proteome</keyword>
<dbReference type="EMBL" id="SIRE01000016">
    <property type="protein sequence ID" value="TBL75690.1"/>
    <property type="molecule type" value="Genomic_DNA"/>
</dbReference>
<dbReference type="InterPro" id="IPR018060">
    <property type="entry name" value="HTH_AraC"/>
</dbReference>
<feature type="domain" description="Response regulatory" evidence="10">
    <location>
        <begin position="3"/>
        <end position="120"/>
    </location>
</feature>
<dbReference type="SUPFAM" id="SSF52172">
    <property type="entry name" value="CheY-like"/>
    <property type="match status" value="1"/>
</dbReference>
<evidence type="ECO:0000259" key="9">
    <source>
        <dbReference type="PROSITE" id="PS01124"/>
    </source>
</evidence>
<dbReference type="InterPro" id="IPR001789">
    <property type="entry name" value="Sig_transdc_resp-reg_receiver"/>
</dbReference>
<dbReference type="GO" id="GO:0043565">
    <property type="term" value="F:sequence-specific DNA binding"/>
    <property type="evidence" value="ECO:0007669"/>
    <property type="project" value="InterPro"/>
</dbReference>
<dbReference type="Proteomes" id="UP000293142">
    <property type="component" value="Unassembled WGS sequence"/>
</dbReference>
<dbReference type="PANTHER" id="PTHR42713">
    <property type="entry name" value="HISTIDINE KINASE-RELATED"/>
    <property type="match status" value="1"/>
</dbReference>
<dbReference type="OrthoDB" id="159632at2"/>
<keyword evidence="7" id="KW-0804">Transcription</keyword>
<evidence type="ECO:0000256" key="7">
    <source>
        <dbReference type="ARBA" id="ARBA00023163"/>
    </source>
</evidence>
<keyword evidence="2" id="KW-0963">Cytoplasm</keyword>
<dbReference type="GO" id="GO:0000160">
    <property type="term" value="P:phosphorelay signal transduction system"/>
    <property type="evidence" value="ECO:0007669"/>
    <property type="project" value="UniProtKB-KW"/>
</dbReference>
<proteinExistence type="predicted"/>
<keyword evidence="5" id="KW-0805">Transcription regulation</keyword>
<dbReference type="Gene3D" id="3.40.50.2300">
    <property type="match status" value="1"/>
</dbReference>
<dbReference type="InterPro" id="IPR009057">
    <property type="entry name" value="Homeodomain-like_sf"/>
</dbReference>
<name>A0A4Q9DPH6_9BACL</name>
<dbReference type="PROSITE" id="PS50110">
    <property type="entry name" value="RESPONSE_REGULATORY"/>
    <property type="match status" value="1"/>
</dbReference>
<keyword evidence="4" id="KW-0902">Two-component regulatory system</keyword>
<evidence type="ECO:0000256" key="1">
    <source>
        <dbReference type="ARBA" id="ARBA00004496"/>
    </source>
</evidence>
<reference evidence="11 12" key="1">
    <citation type="submission" date="2019-02" db="EMBL/GenBank/DDBJ databases">
        <title>Paenibacillus sp. nov., isolated from surface-sterilized tissue of Thalictrum simplex L.</title>
        <authorList>
            <person name="Tuo L."/>
        </authorList>
    </citation>
    <scope>NUCLEOTIDE SEQUENCE [LARGE SCALE GENOMIC DNA]</scope>
    <source>
        <strain evidence="11 12">N2SHLJ1</strain>
    </source>
</reference>
<evidence type="ECO:0000256" key="6">
    <source>
        <dbReference type="ARBA" id="ARBA00023125"/>
    </source>
</evidence>
<dbReference type="SMART" id="SM00342">
    <property type="entry name" value="HTH_ARAC"/>
    <property type="match status" value="1"/>
</dbReference>